<dbReference type="InParanoid" id="H2XY51"/>
<name>H2XY51_CIOIN</name>
<feature type="region of interest" description="Disordered" evidence="1">
    <location>
        <begin position="67"/>
        <end position="106"/>
    </location>
</feature>
<keyword evidence="3" id="KW-1185">Reference proteome</keyword>
<reference evidence="2" key="2">
    <citation type="journal article" date="2008" name="Genome Biol.">
        <title>Improved genome assembly and evidence-based global gene model set for the chordate Ciona intestinalis: new insight into intron and operon populations.</title>
        <authorList>
            <person name="Satou Y."/>
            <person name="Mineta K."/>
            <person name="Ogasawara M."/>
            <person name="Sasakura Y."/>
            <person name="Shoguchi E."/>
            <person name="Ueno K."/>
            <person name="Yamada L."/>
            <person name="Matsumoto J."/>
            <person name="Wasserscheid J."/>
            <person name="Dewar K."/>
            <person name="Wiley G.B."/>
            <person name="Macmil S.L."/>
            <person name="Roe B.A."/>
            <person name="Zeller R.W."/>
            <person name="Hastings K.E."/>
            <person name="Lemaire P."/>
            <person name="Lindquist E."/>
            <person name="Endo T."/>
            <person name="Hotta K."/>
            <person name="Inaba K."/>
        </authorList>
    </citation>
    <scope>NUCLEOTIDE SEQUENCE [LARGE SCALE GENOMIC DNA]</scope>
    <source>
        <strain evidence="2">wild type</strain>
    </source>
</reference>
<feature type="region of interest" description="Disordered" evidence="1">
    <location>
        <begin position="122"/>
        <end position="182"/>
    </location>
</feature>
<evidence type="ECO:0000313" key="3">
    <source>
        <dbReference type="Proteomes" id="UP000008144"/>
    </source>
</evidence>
<dbReference type="Ensembl" id="ENSCINT00000035123.1">
    <property type="protein sequence ID" value="ENSCINP00000034585.1"/>
    <property type="gene ID" value="ENSCING00000019509.1"/>
</dbReference>
<reference evidence="2" key="4">
    <citation type="submission" date="2025-09" db="UniProtKB">
        <authorList>
            <consortium name="Ensembl"/>
        </authorList>
    </citation>
    <scope>IDENTIFICATION</scope>
</reference>
<dbReference type="HOGENOM" id="CLU_1222046_0_0_1"/>
<sequence length="227" mass="25591">MKAIHAPSSRRTIETVCRIHDLQRPASKRQVMNKITHEFECTEGSFVKSKPGSEKQTSRSDMNGFTRVKASQSPHKHQGVKGTYLIKPQPSKWGPGKTSSQPHRRKSIDCTYQILQLTGNSTTRTTFESSVRPPDAGDGLFPPLTNNKNLPEVRPPLNNNRLSVNVRERRLSDGNTSSVCWTRHERQQSPLYRNRQTTSRNRRDRSASIDCGYFESSLLLNGASNTG</sequence>
<proteinExistence type="predicted"/>
<dbReference type="Proteomes" id="UP000008144">
    <property type="component" value="Chromosome 7"/>
</dbReference>
<dbReference type="AlphaFoldDB" id="H2XY51"/>
<accession>H2XY51</accession>
<organism evidence="2 3">
    <name type="scientific">Ciona intestinalis</name>
    <name type="common">Transparent sea squirt</name>
    <name type="synonym">Ascidia intestinalis</name>
    <dbReference type="NCBI Taxonomy" id="7719"/>
    <lineage>
        <taxon>Eukaryota</taxon>
        <taxon>Metazoa</taxon>
        <taxon>Chordata</taxon>
        <taxon>Tunicata</taxon>
        <taxon>Ascidiacea</taxon>
        <taxon>Phlebobranchia</taxon>
        <taxon>Cionidae</taxon>
        <taxon>Ciona</taxon>
    </lineage>
</organism>
<dbReference type="EMBL" id="EAAA01002326">
    <property type="status" value="NOT_ANNOTATED_CDS"/>
    <property type="molecule type" value="Genomic_DNA"/>
</dbReference>
<protein>
    <submittedName>
        <fullName evidence="2">Uncharacterized protein</fullName>
    </submittedName>
</protein>
<reference evidence="3" key="1">
    <citation type="journal article" date="2002" name="Science">
        <title>The draft genome of Ciona intestinalis: insights into chordate and vertebrate origins.</title>
        <authorList>
            <person name="Dehal P."/>
            <person name="Satou Y."/>
            <person name="Campbell R.K."/>
            <person name="Chapman J."/>
            <person name="Degnan B."/>
            <person name="De Tomaso A."/>
            <person name="Davidson B."/>
            <person name="Di Gregorio A."/>
            <person name="Gelpke M."/>
            <person name="Goodstein D.M."/>
            <person name="Harafuji N."/>
            <person name="Hastings K.E."/>
            <person name="Ho I."/>
            <person name="Hotta K."/>
            <person name="Huang W."/>
            <person name="Kawashima T."/>
            <person name="Lemaire P."/>
            <person name="Martinez D."/>
            <person name="Meinertzhagen I.A."/>
            <person name="Necula S."/>
            <person name="Nonaka M."/>
            <person name="Putnam N."/>
            <person name="Rash S."/>
            <person name="Saiga H."/>
            <person name="Satake M."/>
            <person name="Terry A."/>
            <person name="Yamada L."/>
            <person name="Wang H.G."/>
            <person name="Awazu S."/>
            <person name="Azumi K."/>
            <person name="Boore J."/>
            <person name="Branno M."/>
            <person name="Chin-Bow S."/>
            <person name="DeSantis R."/>
            <person name="Doyle S."/>
            <person name="Francino P."/>
            <person name="Keys D.N."/>
            <person name="Haga S."/>
            <person name="Hayashi H."/>
            <person name="Hino K."/>
            <person name="Imai K.S."/>
            <person name="Inaba K."/>
            <person name="Kano S."/>
            <person name="Kobayashi K."/>
            <person name="Kobayashi M."/>
            <person name="Lee B.I."/>
            <person name="Makabe K.W."/>
            <person name="Manohar C."/>
            <person name="Matassi G."/>
            <person name="Medina M."/>
            <person name="Mochizuki Y."/>
            <person name="Mount S."/>
            <person name="Morishita T."/>
            <person name="Miura S."/>
            <person name="Nakayama A."/>
            <person name="Nishizaka S."/>
            <person name="Nomoto H."/>
            <person name="Ohta F."/>
            <person name="Oishi K."/>
            <person name="Rigoutsos I."/>
            <person name="Sano M."/>
            <person name="Sasaki A."/>
            <person name="Sasakura Y."/>
            <person name="Shoguchi E."/>
            <person name="Shin-i T."/>
            <person name="Spagnuolo A."/>
            <person name="Stainier D."/>
            <person name="Suzuki M.M."/>
            <person name="Tassy O."/>
            <person name="Takatori N."/>
            <person name="Tokuoka M."/>
            <person name="Yagi K."/>
            <person name="Yoshizaki F."/>
            <person name="Wada S."/>
            <person name="Zhang C."/>
            <person name="Hyatt P.D."/>
            <person name="Larimer F."/>
            <person name="Detter C."/>
            <person name="Doggett N."/>
            <person name="Glavina T."/>
            <person name="Hawkins T."/>
            <person name="Richardson P."/>
            <person name="Lucas S."/>
            <person name="Kohara Y."/>
            <person name="Levine M."/>
            <person name="Satoh N."/>
            <person name="Rokhsar D.S."/>
        </authorList>
    </citation>
    <scope>NUCLEOTIDE SEQUENCE [LARGE SCALE GENOMIC DNA]</scope>
</reference>
<evidence type="ECO:0000313" key="2">
    <source>
        <dbReference type="Ensembl" id="ENSCINP00000034585.1"/>
    </source>
</evidence>
<reference evidence="2" key="3">
    <citation type="submission" date="2025-08" db="UniProtKB">
        <authorList>
            <consortium name="Ensembl"/>
        </authorList>
    </citation>
    <scope>IDENTIFICATION</scope>
</reference>
<evidence type="ECO:0000256" key="1">
    <source>
        <dbReference type="SAM" id="MobiDB-lite"/>
    </source>
</evidence>